<dbReference type="Gene3D" id="3.40.50.1000">
    <property type="entry name" value="HAD superfamily/HAD-like"/>
    <property type="match status" value="1"/>
</dbReference>
<dbReference type="EMBL" id="JAYMYR010000003">
    <property type="protein sequence ID" value="KAK7374359.1"/>
    <property type="molecule type" value="Genomic_DNA"/>
</dbReference>
<proteinExistence type="predicted"/>
<dbReference type="PANTHER" id="PTHR43611">
    <property type="entry name" value="ALPHA-D-GLUCOSE 1-PHOSPHATE PHOSPHATASE"/>
    <property type="match status" value="1"/>
</dbReference>
<evidence type="ECO:0000313" key="2">
    <source>
        <dbReference type="Proteomes" id="UP001374584"/>
    </source>
</evidence>
<sequence length="276" mass="31985">MAKKSRENIEEKKATRNELQSDTKMVLMGGVGVPSFSICCLFQTRPSRPLCLKFRFKPSLSHSITTVALTNNTNERKLPVLLFDIMDTLVRDPFYQDVPAFFGMPLKELIDIKHPTAWIEFEKGLIDEIELARKFFKDGRDFDLEGLKTCMRSGYSYIEGIEKLLLSLKKNNYEMHAFTNYPIWYQLIEDKLNLSKYLSWTFCSCTFGKRKPDTEFYKEVVRHLNVDPTNCIFVDDRQTNVDAAMEVGIRGLHFKNVKLLCENLSLMGIDISTDEE</sequence>
<dbReference type="Proteomes" id="UP001374584">
    <property type="component" value="Unassembled WGS sequence"/>
</dbReference>
<organism evidence="1 2">
    <name type="scientific">Phaseolus coccineus</name>
    <name type="common">Scarlet runner bean</name>
    <name type="synonym">Phaseolus multiflorus</name>
    <dbReference type="NCBI Taxonomy" id="3886"/>
    <lineage>
        <taxon>Eukaryota</taxon>
        <taxon>Viridiplantae</taxon>
        <taxon>Streptophyta</taxon>
        <taxon>Embryophyta</taxon>
        <taxon>Tracheophyta</taxon>
        <taxon>Spermatophyta</taxon>
        <taxon>Magnoliopsida</taxon>
        <taxon>eudicotyledons</taxon>
        <taxon>Gunneridae</taxon>
        <taxon>Pentapetalae</taxon>
        <taxon>rosids</taxon>
        <taxon>fabids</taxon>
        <taxon>Fabales</taxon>
        <taxon>Fabaceae</taxon>
        <taxon>Papilionoideae</taxon>
        <taxon>50 kb inversion clade</taxon>
        <taxon>NPAAA clade</taxon>
        <taxon>indigoferoid/millettioid clade</taxon>
        <taxon>Phaseoleae</taxon>
        <taxon>Phaseolus</taxon>
    </lineage>
</organism>
<dbReference type="InterPro" id="IPR006439">
    <property type="entry name" value="HAD-SF_hydro_IA"/>
</dbReference>
<keyword evidence="2" id="KW-1185">Reference proteome</keyword>
<accession>A0AAN9RJX7</accession>
<dbReference type="InterPro" id="IPR036412">
    <property type="entry name" value="HAD-like_sf"/>
</dbReference>
<dbReference type="SFLD" id="SFLDG01129">
    <property type="entry name" value="C1.5:_HAD__Beta-PGM__Phosphata"/>
    <property type="match status" value="1"/>
</dbReference>
<name>A0AAN9RJX7_PHACN</name>
<evidence type="ECO:0000313" key="1">
    <source>
        <dbReference type="EMBL" id="KAK7374359.1"/>
    </source>
</evidence>
<dbReference type="SUPFAM" id="SSF56784">
    <property type="entry name" value="HAD-like"/>
    <property type="match status" value="1"/>
</dbReference>
<dbReference type="InterPro" id="IPR023214">
    <property type="entry name" value="HAD_sf"/>
</dbReference>
<dbReference type="AlphaFoldDB" id="A0AAN9RJX7"/>
<dbReference type="Pfam" id="PF00702">
    <property type="entry name" value="Hydrolase"/>
    <property type="match status" value="1"/>
</dbReference>
<reference evidence="1 2" key="1">
    <citation type="submission" date="2024-01" db="EMBL/GenBank/DDBJ databases">
        <title>The genomes of 5 underutilized Papilionoideae crops provide insights into root nodulation and disease resistanc.</title>
        <authorList>
            <person name="Jiang F."/>
        </authorList>
    </citation>
    <scope>NUCLEOTIDE SEQUENCE [LARGE SCALE GENOMIC DNA]</scope>
    <source>
        <strain evidence="1">JINMINGXINNONG_FW02</strain>
        <tissue evidence="1">Leaves</tissue>
    </source>
</reference>
<comment type="caution">
    <text evidence="1">The sequence shown here is derived from an EMBL/GenBank/DDBJ whole genome shotgun (WGS) entry which is preliminary data.</text>
</comment>
<protein>
    <submittedName>
        <fullName evidence="1">Uncharacterized protein</fullName>
    </submittedName>
</protein>
<gene>
    <name evidence="1" type="ORF">VNO80_07789</name>
</gene>
<dbReference type="SFLD" id="SFLDS00003">
    <property type="entry name" value="Haloacid_Dehalogenase"/>
    <property type="match status" value="1"/>
</dbReference>
<dbReference type="NCBIfam" id="TIGR01509">
    <property type="entry name" value="HAD-SF-IA-v3"/>
    <property type="match status" value="1"/>
</dbReference>
<dbReference type="PANTHER" id="PTHR43611:SF3">
    <property type="entry name" value="FLAVIN MONONUCLEOTIDE HYDROLASE 1, CHLOROPLATIC"/>
    <property type="match status" value="1"/>
</dbReference>